<comment type="cofactor">
    <cofactor evidence="1">
        <name>FMN</name>
        <dbReference type="ChEBI" id="CHEBI:58210"/>
    </cofactor>
</comment>
<evidence type="ECO:0000259" key="3">
    <source>
        <dbReference type="Pfam" id="PF03358"/>
    </source>
</evidence>
<dbReference type="AlphaFoldDB" id="A0A2K8QJ36"/>
<dbReference type="GO" id="GO:0005829">
    <property type="term" value="C:cytosol"/>
    <property type="evidence" value="ECO:0007669"/>
    <property type="project" value="TreeGrafter"/>
</dbReference>
<dbReference type="SUPFAM" id="SSF52218">
    <property type="entry name" value="Flavoproteins"/>
    <property type="match status" value="1"/>
</dbReference>
<accession>A0A2K8QJ36</accession>
<reference evidence="5" key="1">
    <citation type="journal article" date="2018" name="Genome Announc.">
        <title>Complete genome sequence of a Dickeya fangzhongdai type strain causing bleeding canker of pear tree trunks.</title>
        <authorList>
            <person name="Zhao Y."/>
            <person name="Tian Y."/>
            <person name="Li X."/>
            <person name="Hu B."/>
        </authorList>
    </citation>
    <scope>NUCLEOTIDE SEQUENCE [LARGE SCALE GENOMIC DNA]</scope>
    <source>
        <strain evidence="5">DSM 101947</strain>
    </source>
</reference>
<dbReference type="GO" id="GO:0016491">
    <property type="term" value="F:oxidoreductase activity"/>
    <property type="evidence" value="ECO:0007669"/>
    <property type="project" value="InterPro"/>
</dbReference>
<dbReference type="PANTHER" id="PTHR30543">
    <property type="entry name" value="CHROMATE REDUCTASE"/>
    <property type="match status" value="1"/>
</dbReference>
<dbReference type="GeneID" id="66563798"/>
<keyword evidence="2" id="KW-0285">Flavoprotein</keyword>
<dbReference type="Proteomes" id="UP000231901">
    <property type="component" value="Chromosome"/>
</dbReference>
<dbReference type="Gene3D" id="3.40.50.360">
    <property type="match status" value="1"/>
</dbReference>
<evidence type="ECO:0000256" key="1">
    <source>
        <dbReference type="ARBA" id="ARBA00001917"/>
    </source>
</evidence>
<organism evidence="4 5">
    <name type="scientific">Dickeya fangzhongdai</name>
    <dbReference type="NCBI Taxonomy" id="1778540"/>
    <lineage>
        <taxon>Bacteria</taxon>
        <taxon>Pseudomonadati</taxon>
        <taxon>Pseudomonadota</taxon>
        <taxon>Gammaproteobacteria</taxon>
        <taxon>Enterobacterales</taxon>
        <taxon>Pectobacteriaceae</taxon>
        <taxon>Dickeya</taxon>
    </lineage>
</organism>
<protein>
    <submittedName>
        <fullName evidence="4">NAD(FAD)-dependent dehydrogenase</fullName>
    </submittedName>
</protein>
<proteinExistence type="predicted"/>
<dbReference type="GO" id="GO:0010181">
    <property type="term" value="F:FMN binding"/>
    <property type="evidence" value="ECO:0007669"/>
    <property type="project" value="TreeGrafter"/>
</dbReference>
<feature type="domain" description="NADPH-dependent FMN reductase-like" evidence="3">
    <location>
        <begin position="1"/>
        <end position="139"/>
    </location>
</feature>
<name>A0A2K8QJ36_9GAMM</name>
<dbReference type="EMBL" id="CP025003">
    <property type="protein sequence ID" value="ATZ93481.1"/>
    <property type="molecule type" value="Genomic_DNA"/>
</dbReference>
<dbReference type="Pfam" id="PF03358">
    <property type="entry name" value="FMN_red"/>
    <property type="match status" value="1"/>
</dbReference>
<dbReference type="KEGG" id="dfn:CVE23_05520"/>
<sequence length="186" mass="20983">MHIQIIIGSVRKGRIGPKIARWAKEVLDDIQGNKNEIIDLKEWYLPMDDEPNLPAEGVYVQEHTTLWSGKISEADAYIFIFPQYNWGYPAALKNAIDHLYHEWKDKPAAMISYANRGGGKAAAQLHQVLLGVQMKIIPDNIEIKLSEVNFSDTDNEYPIELTAYQAALHALVRSLDEQLLQPGASD</sequence>
<dbReference type="InterPro" id="IPR050712">
    <property type="entry name" value="NAD(P)H-dep_reductase"/>
</dbReference>
<evidence type="ECO:0000256" key="2">
    <source>
        <dbReference type="ARBA" id="ARBA00022643"/>
    </source>
</evidence>
<gene>
    <name evidence="4" type="ORF">CVE23_05520</name>
</gene>
<dbReference type="InterPro" id="IPR029039">
    <property type="entry name" value="Flavoprotein-like_sf"/>
</dbReference>
<evidence type="ECO:0000313" key="4">
    <source>
        <dbReference type="EMBL" id="ATZ93481.1"/>
    </source>
</evidence>
<dbReference type="RefSeq" id="WP_100849064.1">
    <property type="nucleotide sequence ID" value="NZ_BMJF01000004.1"/>
</dbReference>
<keyword evidence="5" id="KW-1185">Reference proteome</keyword>
<evidence type="ECO:0000313" key="5">
    <source>
        <dbReference type="Proteomes" id="UP000231901"/>
    </source>
</evidence>
<dbReference type="PANTHER" id="PTHR30543:SF21">
    <property type="entry name" value="NAD(P)H-DEPENDENT FMN REDUCTASE LOT6"/>
    <property type="match status" value="1"/>
</dbReference>
<keyword evidence="2" id="KW-0288">FMN</keyword>
<dbReference type="InterPro" id="IPR005025">
    <property type="entry name" value="FMN_Rdtase-like_dom"/>
</dbReference>